<dbReference type="Pfam" id="PF00903">
    <property type="entry name" value="Glyoxalase"/>
    <property type="match status" value="1"/>
</dbReference>
<dbReference type="InterPro" id="IPR029068">
    <property type="entry name" value="Glyas_Bleomycin-R_OHBP_Dase"/>
</dbReference>
<dbReference type="EMBL" id="BORR01000022">
    <property type="protein sequence ID" value="GIO39508.1"/>
    <property type="molecule type" value="Genomic_DNA"/>
</dbReference>
<name>A0A920CJ95_9BACL</name>
<dbReference type="SUPFAM" id="SSF54593">
    <property type="entry name" value="Glyoxalase/Bleomycin resistance protein/Dihydroxybiphenyl dioxygenase"/>
    <property type="match status" value="1"/>
</dbReference>
<comment type="caution">
    <text evidence="2">The sequence shown here is derived from an EMBL/GenBank/DDBJ whole genome shotgun (WGS) entry which is preliminary data.</text>
</comment>
<dbReference type="AlphaFoldDB" id="A0A920CJ95"/>
<reference evidence="2 3" key="1">
    <citation type="submission" date="2021-03" db="EMBL/GenBank/DDBJ databases">
        <title>Antimicrobial resistance genes in bacteria isolated from Japanese honey, and their potential for conferring macrolide and lincosamide resistance in the American foulbrood pathogen Paenibacillus larvae.</title>
        <authorList>
            <person name="Okamoto M."/>
            <person name="Kumagai M."/>
            <person name="Kanamori H."/>
            <person name="Takamatsu D."/>
        </authorList>
    </citation>
    <scope>NUCLEOTIDE SEQUENCE [LARGE SCALE GENOMIC DNA]</scope>
    <source>
        <strain evidence="2 3">J41TS12</strain>
    </source>
</reference>
<sequence>MKLLATQVGYVYLPTTDIEKTVLWYRDKLGLQLVNQFEDRGSQIAVLHFPHKHAIAIVLVETTDDRPLSIVRNASPYPVFTINCPDIEFTHQYLSGQGVEVEAIHSLGDGEAKYFYFQDDQGNLLEAAWSQWDLVDEVKDSFLK</sequence>
<dbReference type="CDD" id="cd06587">
    <property type="entry name" value="VOC"/>
    <property type="match status" value="1"/>
</dbReference>
<dbReference type="Proteomes" id="UP000681162">
    <property type="component" value="Unassembled WGS sequence"/>
</dbReference>
<evidence type="ECO:0000313" key="3">
    <source>
        <dbReference type="Proteomes" id="UP000681162"/>
    </source>
</evidence>
<dbReference type="Gene3D" id="3.10.180.10">
    <property type="entry name" value="2,3-Dihydroxybiphenyl 1,2-Dioxygenase, domain 1"/>
    <property type="match status" value="1"/>
</dbReference>
<accession>A0A920CJ95</accession>
<feature type="domain" description="VOC" evidence="1">
    <location>
        <begin position="7"/>
        <end position="130"/>
    </location>
</feature>
<dbReference type="PROSITE" id="PS51819">
    <property type="entry name" value="VOC"/>
    <property type="match status" value="1"/>
</dbReference>
<protein>
    <recommendedName>
        <fullName evidence="1">VOC domain-containing protein</fullName>
    </recommendedName>
</protein>
<keyword evidence="3" id="KW-1185">Reference proteome</keyword>
<dbReference type="InterPro" id="IPR004360">
    <property type="entry name" value="Glyas_Fos-R_dOase_dom"/>
</dbReference>
<organism evidence="2 3">
    <name type="scientific">Paenibacillus antibioticophila</name>
    <dbReference type="NCBI Taxonomy" id="1274374"/>
    <lineage>
        <taxon>Bacteria</taxon>
        <taxon>Bacillati</taxon>
        <taxon>Bacillota</taxon>
        <taxon>Bacilli</taxon>
        <taxon>Bacillales</taxon>
        <taxon>Paenibacillaceae</taxon>
        <taxon>Paenibacillus</taxon>
    </lineage>
</organism>
<proteinExistence type="predicted"/>
<dbReference type="RefSeq" id="WP_212942817.1">
    <property type="nucleotide sequence ID" value="NZ_BORR01000022.1"/>
</dbReference>
<dbReference type="InterPro" id="IPR037523">
    <property type="entry name" value="VOC_core"/>
</dbReference>
<gene>
    <name evidence="2" type="ORF">J41TS12_43690</name>
</gene>
<evidence type="ECO:0000313" key="2">
    <source>
        <dbReference type="EMBL" id="GIO39508.1"/>
    </source>
</evidence>
<evidence type="ECO:0000259" key="1">
    <source>
        <dbReference type="PROSITE" id="PS51819"/>
    </source>
</evidence>